<feature type="signal peptide" evidence="1">
    <location>
        <begin position="1"/>
        <end position="15"/>
    </location>
</feature>
<evidence type="ECO:0000256" key="1">
    <source>
        <dbReference type="SAM" id="SignalP"/>
    </source>
</evidence>
<protein>
    <recommendedName>
        <fullName evidence="4">Sodefrin-like factor</fullName>
    </recommendedName>
</protein>
<comment type="caution">
    <text evidence="2">The sequence shown here is derived from an EMBL/GenBank/DDBJ whole genome shotgun (WGS) entry which is preliminary data.</text>
</comment>
<dbReference type="EMBL" id="CAXKWB010000499">
    <property type="protein sequence ID" value="CAL4061030.1"/>
    <property type="molecule type" value="Genomic_DNA"/>
</dbReference>
<name>A0AAV2PP51_MEGNR</name>
<accession>A0AAV2PP51</accession>
<dbReference type="AlphaFoldDB" id="A0AAV2PP51"/>
<evidence type="ECO:0000313" key="3">
    <source>
        <dbReference type="Proteomes" id="UP001497623"/>
    </source>
</evidence>
<evidence type="ECO:0008006" key="4">
    <source>
        <dbReference type="Google" id="ProtNLM"/>
    </source>
</evidence>
<feature type="chain" id="PRO_5043348749" description="Sodefrin-like factor" evidence="1">
    <location>
        <begin position="16"/>
        <end position="202"/>
    </location>
</feature>
<gene>
    <name evidence="2" type="ORF">MNOR_LOCUS1780</name>
</gene>
<evidence type="ECO:0000313" key="2">
    <source>
        <dbReference type="EMBL" id="CAL4061030.1"/>
    </source>
</evidence>
<sequence length="202" mass="22002">MNKLILLLLTPLVHSDEYAVCYYCSSDSNDDIYDPECATDGYDGPNWALTYSCYTDIYANGMVKRNVDTGIHDDGECKYIPGSPDKWRCYCDTNNCNNNLCQHCYDVTAFTQGSTTEDPETTTATHPVTTFTTTTPGCITHPGTTMTGLPTTISTMNPGNTTTTAKPSQGLTCYSCLNCSSTDDNTITATDINFQTCVTAIL</sequence>
<organism evidence="2 3">
    <name type="scientific">Meganyctiphanes norvegica</name>
    <name type="common">Northern krill</name>
    <name type="synonym">Thysanopoda norvegica</name>
    <dbReference type="NCBI Taxonomy" id="48144"/>
    <lineage>
        <taxon>Eukaryota</taxon>
        <taxon>Metazoa</taxon>
        <taxon>Ecdysozoa</taxon>
        <taxon>Arthropoda</taxon>
        <taxon>Crustacea</taxon>
        <taxon>Multicrustacea</taxon>
        <taxon>Malacostraca</taxon>
        <taxon>Eumalacostraca</taxon>
        <taxon>Eucarida</taxon>
        <taxon>Euphausiacea</taxon>
        <taxon>Euphausiidae</taxon>
        <taxon>Meganyctiphanes</taxon>
    </lineage>
</organism>
<keyword evidence="1" id="KW-0732">Signal</keyword>
<reference evidence="2 3" key="1">
    <citation type="submission" date="2024-05" db="EMBL/GenBank/DDBJ databases">
        <authorList>
            <person name="Wallberg A."/>
        </authorList>
    </citation>
    <scope>NUCLEOTIDE SEQUENCE [LARGE SCALE GENOMIC DNA]</scope>
</reference>
<proteinExistence type="predicted"/>
<dbReference type="Proteomes" id="UP001497623">
    <property type="component" value="Unassembled WGS sequence"/>
</dbReference>
<feature type="non-terminal residue" evidence="2">
    <location>
        <position position="202"/>
    </location>
</feature>
<keyword evidence="3" id="KW-1185">Reference proteome</keyword>